<evidence type="ECO:0000313" key="2">
    <source>
        <dbReference type="Proteomes" id="UP000604243"/>
    </source>
</evidence>
<dbReference type="EMBL" id="BMZM01000003">
    <property type="protein sequence ID" value="GHC30379.1"/>
    <property type="molecule type" value="Genomic_DNA"/>
</dbReference>
<evidence type="ECO:0000313" key="1">
    <source>
        <dbReference type="EMBL" id="GHC30379.1"/>
    </source>
</evidence>
<comment type="caution">
    <text evidence="1">The sequence shown here is derived from an EMBL/GenBank/DDBJ whole genome shotgun (WGS) entry which is preliminary data.</text>
</comment>
<gene>
    <name evidence="1" type="ORF">GCM10010082_25580</name>
</gene>
<organism evidence="1 2">
    <name type="scientific">Kushneria pakistanensis</name>
    <dbReference type="NCBI Taxonomy" id="1508770"/>
    <lineage>
        <taxon>Bacteria</taxon>
        <taxon>Pseudomonadati</taxon>
        <taxon>Pseudomonadota</taxon>
        <taxon>Gammaproteobacteria</taxon>
        <taxon>Oceanospirillales</taxon>
        <taxon>Halomonadaceae</taxon>
        <taxon>Kushneria</taxon>
    </lineage>
</organism>
<dbReference type="Proteomes" id="UP000604243">
    <property type="component" value="Unassembled WGS sequence"/>
</dbReference>
<name>A0ABQ3FMK4_9GAMM</name>
<keyword evidence="2" id="KW-1185">Reference proteome</keyword>
<reference evidence="2" key="1">
    <citation type="journal article" date="2019" name="Int. J. Syst. Evol. Microbiol.">
        <title>The Global Catalogue of Microorganisms (GCM) 10K type strain sequencing project: providing services to taxonomists for standard genome sequencing and annotation.</title>
        <authorList>
            <consortium name="The Broad Institute Genomics Platform"/>
            <consortium name="The Broad Institute Genome Sequencing Center for Infectious Disease"/>
            <person name="Wu L."/>
            <person name="Ma J."/>
        </authorList>
    </citation>
    <scope>NUCLEOTIDE SEQUENCE [LARGE SCALE GENOMIC DNA]</scope>
    <source>
        <strain evidence="2">KCTC 42082</strain>
    </source>
</reference>
<sequence>MAKPSASTQQDNFVGRLLWALSDKSGLPAKRFADFEPTPSLDWLLESFSEERFQHSDLPRFGVPSYNTVNHKLRFSLVRRPTHYDHAQFMSLNCESIDHNKWDNVMFHISRWLTRHLNDPRLILWIAQRGGKVHDTWSFLIESELDRLSTLQQENKISELQSISSQAPNAVPDEFMRTLWRITLSGRLKNPHLHLDLYRWEERLKKEGLNTTLRLELRDLLAPRIALKRTYYPYQSEENESTSNSSRQLIEWELTLAADYIHSAIRDLTGGHWVSALPLLIEDFQQLLRDALDLA</sequence>
<accession>A0ABQ3FMK4</accession>
<proteinExistence type="predicted"/>
<protein>
    <submittedName>
        <fullName evidence="1">Uncharacterized protein</fullName>
    </submittedName>
</protein>
<dbReference type="RefSeq" id="WP_229819754.1">
    <property type="nucleotide sequence ID" value="NZ_BMZM01000003.1"/>
</dbReference>